<dbReference type="AlphaFoldDB" id="A0A1C4BSX3"/>
<gene>
    <name evidence="2" type="ORF">GA0116948_103238</name>
</gene>
<sequence>MKKILFFFAFFLGVHAVQAQASKAPLQDLSGVTTSIMSKLSAKLGLTEVQQPKLTTLVTNFLTQKEQILPLQDTNPTAYTKKLASMQHGLFGAFKRILQADQYTALEALKPPANDVTNVLSKLFY</sequence>
<dbReference type="EMBL" id="FMAR01000003">
    <property type="protein sequence ID" value="SCC09863.1"/>
    <property type="molecule type" value="Genomic_DNA"/>
</dbReference>
<keyword evidence="3" id="KW-1185">Reference proteome</keyword>
<organism evidence="2 3">
    <name type="scientific">Chitinophaga costaii</name>
    <dbReference type="NCBI Taxonomy" id="1335309"/>
    <lineage>
        <taxon>Bacteria</taxon>
        <taxon>Pseudomonadati</taxon>
        <taxon>Bacteroidota</taxon>
        <taxon>Chitinophagia</taxon>
        <taxon>Chitinophagales</taxon>
        <taxon>Chitinophagaceae</taxon>
        <taxon>Chitinophaga</taxon>
    </lineage>
</organism>
<protein>
    <recommendedName>
        <fullName evidence="4">DUF2059 domain-containing protein</fullName>
    </recommendedName>
</protein>
<dbReference type="STRING" id="1335309.GA0116948_103238"/>
<keyword evidence="1" id="KW-0732">Signal</keyword>
<evidence type="ECO:0000313" key="3">
    <source>
        <dbReference type="Proteomes" id="UP000242818"/>
    </source>
</evidence>
<evidence type="ECO:0000256" key="1">
    <source>
        <dbReference type="SAM" id="SignalP"/>
    </source>
</evidence>
<feature type="signal peptide" evidence="1">
    <location>
        <begin position="1"/>
        <end position="19"/>
    </location>
</feature>
<feature type="chain" id="PRO_5008689510" description="DUF2059 domain-containing protein" evidence="1">
    <location>
        <begin position="20"/>
        <end position="125"/>
    </location>
</feature>
<accession>A0A1C4BSX3</accession>
<reference evidence="2 3" key="1">
    <citation type="submission" date="2016-08" db="EMBL/GenBank/DDBJ databases">
        <authorList>
            <person name="Seilhamer J.J."/>
        </authorList>
    </citation>
    <scope>NUCLEOTIDE SEQUENCE [LARGE SCALE GENOMIC DNA]</scope>
    <source>
        <strain evidence="2 3">A37T2</strain>
    </source>
</reference>
<name>A0A1C4BSX3_9BACT</name>
<proteinExistence type="predicted"/>
<evidence type="ECO:0008006" key="4">
    <source>
        <dbReference type="Google" id="ProtNLM"/>
    </source>
</evidence>
<evidence type="ECO:0000313" key="2">
    <source>
        <dbReference type="EMBL" id="SCC09863.1"/>
    </source>
</evidence>
<dbReference type="Proteomes" id="UP000242818">
    <property type="component" value="Unassembled WGS sequence"/>
</dbReference>
<dbReference type="RefSeq" id="WP_089710204.1">
    <property type="nucleotide sequence ID" value="NZ_FMAR01000003.1"/>
</dbReference>
<dbReference type="OrthoDB" id="673101at2"/>